<evidence type="ECO:0000256" key="8">
    <source>
        <dbReference type="SAM" id="Phobius"/>
    </source>
</evidence>
<dbReference type="Pfam" id="PF07690">
    <property type="entry name" value="MFS_1"/>
    <property type="match status" value="1"/>
</dbReference>
<dbReference type="Gene3D" id="1.20.1250.20">
    <property type="entry name" value="MFS general substrate transporter like domains"/>
    <property type="match status" value="1"/>
</dbReference>
<evidence type="ECO:0000256" key="4">
    <source>
        <dbReference type="ARBA" id="ARBA00022989"/>
    </source>
</evidence>
<feature type="transmembrane region" description="Helical" evidence="8">
    <location>
        <begin position="170"/>
        <end position="190"/>
    </location>
</feature>
<gene>
    <name evidence="9" type="ORF">C2S_8328</name>
</gene>
<feature type="transmembrane region" description="Helical" evidence="8">
    <location>
        <begin position="338"/>
        <end position="358"/>
    </location>
</feature>
<evidence type="ECO:0000256" key="1">
    <source>
        <dbReference type="ARBA" id="ARBA00004141"/>
    </source>
</evidence>
<feature type="transmembrane region" description="Helical" evidence="8">
    <location>
        <begin position="202"/>
        <end position="221"/>
    </location>
</feature>
<keyword evidence="3 8" id="KW-0812">Transmembrane</keyword>
<evidence type="ECO:0000256" key="7">
    <source>
        <dbReference type="SAM" id="MobiDB-lite"/>
    </source>
</evidence>
<proteinExistence type="predicted"/>
<dbReference type="PANTHER" id="PTHR43791">
    <property type="entry name" value="PERMEASE-RELATED"/>
    <property type="match status" value="1"/>
</dbReference>
<keyword evidence="4 8" id="KW-1133">Transmembrane helix</keyword>
<dbReference type="AlphaFoldDB" id="A0A9Q9RNA1"/>
<name>A0A9Q9RNA1_FUSFU</name>
<accession>A0A9Q9RNA1</accession>
<feature type="transmembrane region" description="Helical" evidence="8">
    <location>
        <begin position="365"/>
        <end position="384"/>
    </location>
</feature>
<keyword evidence="2" id="KW-0813">Transport</keyword>
<feature type="transmembrane region" description="Helical" evidence="8">
    <location>
        <begin position="454"/>
        <end position="480"/>
    </location>
</feature>
<evidence type="ECO:0000313" key="9">
    <source>
        <dbReference type="EMBL" id="VTT71208.1"/>
    </source>
</evidence>
<dbReference type="GO" id="GO:0022857">
    <property type="term" value="F:transmembrane transporter activity"/>
    <property type="evidence" value="ECO:0007669"/>
    <property type="project" value="InterPro"/>
</dbReference>
<keyword evidence="5 8" id="KW-0472">Membrane</keyword>
<feature type="region of interest" description="Disordered" evidence="7">
    <location>
        <begin position="769"/>
        <end position="803"/>
    </location>
</feature>
<dbReference type="PANTHER" id="PTHR43791:SF81">
    <property type="entry name" value="TRANSPORTER, PUTATIVE (AFU_ORTHOLOGUE AFUA_7G01190)-RELATED"/>
    <property type="match status" value="1"/>
</dbReference>
<protein>
    <recommendedName>
        <fullName evidence="11">Allantoate permease</fullName>
    </recommendedName>
</protein>
<reference evidence="9" key="1">
    <citation type="submission" date="2019-05" db="EMBL/GenBank/DDBJ databases">
        <authorList>
            <person name="Piombo E."/>
        </authorList>
    </citation>
    <scope>NUCLEOTIDE SEQUENCE</scope>
    <source>
        <strain evidence="9">C2S</strain>
    </source>
</reference>
<comment type="subcellular location">
    <subcellularLocation>
        <location evidence="1">Membrane</location>
        <topology evidence="1">Multi-pass membrane protein</topology>
    </subcellularLocation>
</comment>
<dbReference type="SUPFAM" id="SSF103473">
    <property type="entry name" value="MFS general substrate transporter"/>
    <property type="match status" value="1"/>
</dbReference>
<feature type="transmembrane region" description="Helical" evidence="8">
    <location>
        <begin position="233"/>
        <end position="252"/>
    </location>
</feature>
<keyword evidence="6" id="KW-0325">Glycoprotein</keyword>
<evidence type="ECO:0000256" key="5">
    <source>
        <dbReference type="ARBA" id="ARBA00023136"/>
    </source>
</evidence>
<sequence length="803" mass="88877">MSPTTTGPLPDKKLAEEEQIAMKKLDSITPGEFVELDATETFLRQHNFTNEYIGELLTDTELNKKLIRKVDMILLPMLMGTYMLQYIDKNALSYAAVFDLFTDTGISSDQYSWFASIFYFAYMAAEYPWLFLAQKTRMAKVVSGCVIAWGSVLLLTAAGNNFGSLATCRFFLGMFEAPITTCFMMIVSMWYTREQQPFRAGIFYCCNGVGAMLGGILTYGIGQIKNFPVWKAVFMTCGGMTVVWGFVLLFFLPDSIMSARHFTLEERALLIGRGRLARTGVLNKTIKWNQIREAFIDPQVWLLVLFMLLNETINGGIANFGKLIIKGVVKDPLETVALGIPMGAFQVMYILSGTFLASRIKNCRTIVMAVYLIPTMIGVCLLWKLDREHHKIGVLFGYYIIGAFVCSLVLAMQMPASNLGGYTKRITASAMVFIAYCVGNVIGPHAFLGSEAPLYPSGCITILSCSVAQMVVAIMLRALLSRRNARRDAAAAAVGTNNEDASEVDGTDLTDFEVSRRDLIMLGTKKSAIQPSKAQLAHRDGLSATDVSIRALHEAEWIKLSNSYDHLSANDNMKPSNTVFEVDFKWKKMKALVSEKDPETNNTTPKYIVDYHAFKCTSLVFHPYDNPTAVIGTGTLHPVTIHATYELHGQKGTIKALKRFMTSYTHLSYNYSSSPDGTPAAMTWASASSFKTWDFVCLDEQDSAVAKFSANCWSLNNVGCVEFLGSKANDPAAREEILVTGMTLFYQMVLRATNILSLGGAIFARPGPLDKEVAPKRPMQNADGKSIKELEATSGMEPRLEKS</sequence>
<feature type="transmembrane region" description="Helical" evidence="8">
    <location>
        <begin position="396"/>
        <end position="414"/>
    </location>
</feature>
<organism evidence="9 10">
    <name type="scientific">Fusarium fujikuroi</name>
    <name type="common">Bakanae and foot rot disease fungus</name>
    <name type="synonym">Gibberella fujikuroi</name>
    <dbReference type="NCBI Taxonomy" id="5127"/>
    <lineage>
        <taxon>Eukaryota</taxon>
        <taxon>Fungi</taxon>
        <taxon>Dikarya</taxon>
        <taxon>Ascomycota</taxon>
        <taxon>Pezizomycotina</taxon>
        <taxon>Sordariomycetes</taxon>
        <taxon>Hypocreomycetidae</taxon>
        <taxon>Hypocreales</taxon>
        <taxon>Nectriaceae</taxon>
        <taxon>Fusarium</taxon>
        <taxon>Fusarium fujikuroi species complex</taxon>
    </lineage>
</organism>
<dbReference type="Proteomes" id="UP000760494">
    <property type="component" value="Unassembled WGS sequence"/>
</dbReference>
<feature type="transmembrane region" description="Helical" evidence="8">
    <location>
        <begin position="426"/>
        <end position="448"/>
    </location>
</feature>
<evidence type="ECO:0008006" key="11">
    <source>
        <dbReference type="Google" id="ProtNLM"/>
    </source>
</evidence>
<comment type="caution">
    <text evidence="9">The sequence shown here is derived from an EMBL/GenBank/DDBJ whole genome shotgun (WGS) entry which is preliminary data.</text>
</comment>
<evidence type="ECO:0000256" key="2">
    <source>
        <dbReference type="ARBA" id="ARBA00022448"/>
    </source>
</evidence>
<evidence type="ECO:0000256" key="6">
    <source>
        <dbReference type="ARBA" id="ARBA00023180"/>
    </source>
</evidence>
<dbReference type="InterPro" id="IPR036259">
    <property type="entry name" value="MFS_trans_sf"/>
</dbReference>
<evidence type="ECO:0000256" key="3">
    <source>
        <dbReference type="ARBA" id="ARBA00022692"/>
    </source>
</evidence>
<dbReference type="InterPro" id="IPR011701">
    <property type="entry name" value="MFS"/>
</dbReference>
<feature type="transmembrane region" description="Helical" evidence="8">
    <location>
        <begin position="139"/>
        <end position="158"/>
    </location>
</feature>
<feature type="transmembrane region" description="Helical" evidence="8">
    <location>
        <begin position="300"/>
        <end position="318"/>
    </location>
</feature>
<feature type="transmembrane region" description="Helical" evidence="8">
    <location>
        <begin position="111"/>
        <end position="132"/>
    </location>
</feature>
<evidence type="ECO:0000313" key="10">
    <source>
        <dbReference type="Proteomes" id="UP000760494"/>
    </source>
</evidence>
<dbReference type="GO" id="GO:0016020">
    <property type="term" value="C:membrane"/>
    <property type="evidence" value="ECO:0007669"/>
    <property type="project" value="UniProtKB-SubCell"/>
</dbReference>
<dbReference type="EMBL" id="CABFJX010000323">
    <property type="protein sequence ID" value="VTT71208.1"/>
    <property type="molecule type" value="Genomic_DNA"/>
</dbReference>